<keyword evidence="2" id="KW-1185">Reference proteome</keyword>
<dbReference type="RefSeq" id="WP_006674163.1">
    <property type="nucleotide sequence ID" value="NZ_AOMA01000171.1"/>
</dbReference>
<dbReference type="EMBL" id="AOMA01000171">
    <property type="protein sequence ID" value="EMA30567.1"/>
    <property type="molecule type" value="Genomic_DNA"/>
</dbReference>
<dbReference type="Gene3D" id="3.40.50.300">
    <property type="entry name" value="P-loop containing nucleotide triphosphate hydrolases"/>
    <property type="match status" value="2"/>
</dbReference>
<dbReference type="AlphaFoldDB" id="M0LAI9"/>
<dbReference type="PATRIC" id="fig|1227454.3.peg.3364"/>
<proteinExistence type="predicted"/>
<gene>
    <name evidence="1" type="ORF">C446_16415</name>
</gene>
<protein>
    <submittedName>
        <fullName evidence="1">Chromosome partitioning ATPase</fullName>
    </submittedName>
</protein>
<dbReference type="Pfam" id="PF23442">
    <property type="entry name" value="DUF7125"/>
    <property type="match status" value="1"/>
</dbReference>
<dbReference type="SUPFAM" id="SSF52540">
    <property type="entry name" value="P-loop containing nucleoside triphosphate hydrolases"/>
    <property type="match status" value="2"/>
</dbReference>
<dbReference type="Proteomes" id="UP000011607">
    <property type="component" value="Unassembled WGS sequence"/>
</dbReference>
<reference evidence="1 2" key="1">
    <citation type="journal article" date="2014" name="PLoS Genet.">
        <title>Phylogenetically driven sequencing of extremely halophilic archaea reveals strategies for static and dynamic osmo-response.</title>
        <authorList>
            <person name="Becker E.A."/>
            <person name="Seitzer P.M."/>
            <person name="Tritt A."/>
            <person name="Larsen D."/>
            <person name="Krusor M."/>
            <person name="Yao A.I."/>
            <person name="Wu D."/>
            <person name="Madern D."/>
            <person name="Eisen J.A."/>
            <person name="Darling A.E."/>
            <person name="Facciotti M.T."/>
        </authorList>
    </citation>
    <scope>NUCLEOTIDE SEQUENCE [LARGE SCALE GENOMIC DNA]</scope>
    <source>
        <strain evidence="1 2">JCM 10879</strain>
    </source>
</reference>
<comment type="caution">
    <text evidence="1">The sequence shown here is derived from an EMBL/GenBank/DDBJ whole genome shotgun (WGS) entry which is preliminary data.</text>
</comment>
<accession>M0LAI9</accession>
<evidence type="ECO:0000313" key="1">
    <source>
        <dbReference type="EMBL" id="EMA30567.1"/>
    </source>
</evidence>
<dbReference type="eggNOG" id="arCOG01175">
    <property type="taxonomic scope" value="Archaea"/>
</dbReference>
<name>M0LAI9_9EURY</name>
<dbReference type="InterPro" id="IPR055549">
    <property type="entry name" value="DUF7125"/>
</dbReference>
<evidence type="ECO:0000313" key="2">
    <source>
        <dbReference type="Proteomes" id="UP000011607"/>
    </source>
</evidence>
<dbReference type="InterPro" id="IPR027417">
    <property type="entry name" value="P-loop_NTPase"/>
</dbReference>
<dbReference type="eggNOG" id="arCOG06259">
    <property type="taxonomic scope" value="Archaea"/>
</dbReference>
<organism evidence="1 2">
    <name type="scientific">Halobiforma nitratireducens JCM 10879</name>
    <dbReference type="NCBI Taxonomy" id="1227454"/>
    <lineage>
        <taxon>Archaea</taxon>
        <taxon>Methanobacteriati</taxon>
        <taxon>Methanobacteriota</taxon>
        <taxon>Stenosarchaea group</taxon>
        <taxon>Halobacteria</taxon>
        <taxon>Halobacteriales</taxon>
        <taxon>Natrialbaceae</taxon>
        <taxon>Halobiforma</taxon>
    </lineage>
</organism>
<dbReference type="OrthoDB" id="238619at2157"/>
<sequence>MLVIAGGTDDCGTTTVTVGLADALARAGTPVIAASTDRRPPHLHAVAKVDRTPTLAALASDDSLETVLQRRTASTGGGDGETAENTEVGILPTPKSTAQADLKAAFERLESSDTRVLIDRPAGIESDAVDPLEYADGVVVVTTTSDRAVEASQATIEASHRLDVSVEGAVVTESNGVTDAFASKIGVPVLETVPEHESPLTAIATRAAFDELAAAIHETNGTPRQPIRHDSDETRLATGNPVVDRELGGVQPGTVVAIRGAPTSQAELLLYEATATRGTLYLTAGRSADDVRRALESTKVRTGNPTIRRLDRDAPLAHATELIEVLPDGATLVIDSVRPLERTGSESYVNFLSVLGERMRETGGVALLHCLSDSSSRSDRRETTLQSVDTVFDVRTIDAGVETGVEQRLAVSKCRRDPHSNPVLELEFGTDEADVRADETSLEHDICSWPDDGR</sequence>